<keyword evidence="3" id="KW-1185">Reference proteome</keyword>
<evidence type="ECO:0000313" key="2">
    <source>
        <dbReference type="EMBL" id="SCC42211.1"/>
    </source>
</evidence>
<organism evidence="2 3">
    <name type="scientific">Kosakonia oryzendophytica</name>
    <dbReference type="NCBI Taxonomy" id="1005665"/>
    <lineage>
        <taxon>Bacteria</taxon>
        <taxon>Pseudomonadati</taxon>
        <taxon>Pseudomonadota</taxon>
        <taxon>Gammaproteobacteria</taxon>
        <taxon>Enterobacterales</taxon>
        <taxon>Enterobacteriaceae</taxon>
        <taxon>Kosakonia</taxon>
    </lineage>
</organism>
<gene>
    <name evidence="2" type="ORF">GA0061071_1263</name>
</gene>
<sequence length="108" mass="12470">MIGNNNDDYDDYAYDEDTKTVPLSCEDDEDYLRDKDKEEKSLLQKMIEYKDESSLFGCLYEVSGVIGLAILLFTGFVFTLPILLVISLFAFFLTMKEKKEKRDLKNGV</sequence>
<dbReference type="OrthoDB" id="9967843at2"/>
<name>A0A1C4EF95_9ENTR</name>
<evidence type="ECO:0000256" key="1">
    <source>
        <dbReference type="SAM" id="Phobius"/>
    </source>
</evidence>
<keyword evidence="1" id="KW-0812">Transmembrane</keyword>
<keyword evidence="1" id="KW-1133">Transmembrane helix</keyword>
<proteinExistence type="predicted"/>
<protein>
    <submittedName>
        <fullName evidence="2">Uncharacterized protein</fullName>
    </submittedName>
</protein>
<feature type="transmembrane region" description="Helical" evidence="1">
    <location>
        <begin position="65"/>
        <end position="93"/>
    </location>
</feature>
<dbReference type="Proteomes" id="UP000198975">
    <property type="component" value="Unassembled WGS sequence"/>
</dbReference>
<keyword evidence="1" id="KW-0472">Membrane</keyword>
<reference evidence="3" key="1">
    <citation type="submission" date="2016-08" db="EMBL/GenBank/DDBJ databases">
        <authorList>
            <person name="Varghese N."/>
            <person name="Submissions Spin"/>
        </authorList>
    </citation>
    <scope>NUCLEOTIDE SEQUENCE [LARGE SCALE GENOMIC DNA]</scope>
    <source>
        <strain evidence="3">REICA_082</strain>
    </source>
</reference>
<dbReference type="RefSeq" id="WP_088237054.1">
    <property type="nucleotide sequence ID" value="NZ_FMAY01000026.1"/>
</dbReference>
<dbReference type="EMBL" id="FMAY01000026">
    <property type="protein sequence ID" value="SCC42211.1"/>
    <property type="molecule type" value="Genomic_DNA"/>
</dbReference>
<dbReference type="AlphaFoldDB" id="A0A1C4EF95"/>
<accession>A0A1C4EF95</accession>
<evidence type="ECO:0000313" key="3">
    <source>
        <dbReference type="Proteomes" id="UP000198975"/>
    </source>
</evidence>